<dbReference type="FunFam" id="3.30.70.3490:FF:000001">
    <property type="entry name" value="Oxysterol-binding protein"/>
    <property type="match status" value="1"/>
</dbReference>
<dbReference type="Gene3D" id="2.40.160.120">
    <property type="match status" value="1"/>
</dbReference>
<proteinExistence type="inferred from homology"/>
<evidence type="ECO:0000256" key="7">
    <source>
        <dbReference type="SAM" id="MobiDB-lite"/>
    </source>
</evidence>
<comment type="similarity">
    <text evidence="5">Belongs to the OSBP family.</text>
</comment>
<dbReference type="GO" id="GO:0015485">
    <property type="term" value="F:cholesterol binding"/>
    <property type="evidence" value="ECO:0007669"/>
    <property type="project" value="TreeGrafter"/>
</dbReference>
<evidence type="ECO:0000256" key="2">
    <source>
        <dbReference type="ARBA" id="ARBA00022553"/>
    </source>
</evidence>
<evidence type="ECO:0000256" key="6">
    <source>
        <dbReference type="RuleBase" id="RU003845"/>
    </source>
</evidence>
<feature type="compositionally biased region" description="Acidic residues" evidence="7">
    <location>
        <begin position="133"/>
        <end position="150"/>
    </location>
</feature>
<dbReference type="PANTHER" id="PTHR10972:SF47">
    <property type="entry name" value="OXYSTEROL-BINDING PROTEIN-RELATED PROTEIN 10"/>
    <property type="match status" value="1"/>
</dbReference>
<evidence type="ECO:0000256" key="5">
    <source>
        <dbReference type="RuleBase" id="RU003844"/>
    </source>
</evidence>
<dbReference type="PROSITE" id="PS01013">
    <property type="entry name" value="OSBP"/>
    <property type="match status" value="1"/>
</dbReference>
<feature type="region of interest" description="Disordered" evidence="7">
    <location>
        <begin position="115"/>
        <end position="150"/>
    </location>
</feature>
<dbReference type="Pfam" id="PF01237">
    <property type="entry name" value="Oxysterol_BP"/>
    <property type="match status" value="1"/>
</dbReference>
<evidence type="ECO:0000256" key="3">
    <source>
        <dbReference type="ARBA" id="ARBA00023055"/>
    </source>
</evidence>
<keyword evidence="4" id="KW-0446">Lipid-binding</keyword>
<comment type="caution">
    <text evidence="8">The sequence shown here is derived from an EMBL/GenBank/DDBJ whole genome shotgun (WGS) entry which is preliminary data.</text>
</comment>
<dbReference type="FunFam" id="2.40.160.120:FF:000002">
    <property type="entry name" value="Oxysterol-binding protein"/>
    <property type="match status" value="1"/>
</dbReference>
<keyword evidence="1 6" id="KW-0813">Transport</keyword>
<dbReference type="Gene3D" id="3.30.70.3490">
    <property type="match status" value="1"/>
</dbReference>
<keyword evidence="9" id="KW-1185">Reference proteome</keyword>
<gene>
    <name evidence="8" type="ORF">AAFF_G00183860</name>
</gene>
<dbReference type="GO" id="GO:0005829">
    <property type="term" value="C:cytosol"/>
    <property type="evidence" value="ECO:0007669"/>
    <property type="project" value="TreeGrafter"/>
</dbReference>
<evidence type="ECO:0000256" key="1">
    <source>
        <dbReference type="ARBA" id="ARBA00022448"/>
    </source>
</evidence>
<dbReference type="InterPro" id="IPR037239">
    <property type="entry name" value="OSBP_sf"/>
</dbReference>
<name>A0AAD7RJW4_9TELE</name>
<evidence type="ECO:0000313" key="8">
    <source>
        <dbReference type="EMBL" id="KAJ8385673.1"/>
    </source>
</evidence>
<feature type="region of interest" description="Disordered" evidence="7">
    <location>
        <begin position="468"/>
        <end position="488"/>
    </location>
</feature>
<keyword evidence="2" id="KW-0597">Phosphoprotein</keyword>
<protein>
    <recommendedName>
        <fullName evidence="6">Oxysterol-binding protein</fullName>
    </recommendedName>
</protein>
<dbReference type="InterPro" id="IPR018494">
    <property type="entry name" value="Oxysterol-bd_CS"/>
</dbReference>
<dbReference type="Proteomes" id="UP001221898">
    <property type="component" value="Unassembled WGS sequence"/>
</dbReference>
<dbReference type="Gene3D" id="1.10.287.2720">
    <property type="match status" value="1"/>
</dbReference>
<evidence type="ECO:0000256" key="4">
    <source>
        <dbReference type="ARBA" id="ARBA00023121"/>
    </source>
</evidence>
<accession>A0AAD7RJW4</accession>
<dbReference type="GO" id="GO:0006869">
    <property type="term" value="P:lipid transport"/>
    <property type="evidence" value="ECO:0007669"/>
    <property type="project" value="UniProtKB-KW"/>
</dbReference>
<dbReference type="PANTHER" id="PTHR10972">
    <property type="entry name" value="OXYSTEROL-BINDING PROTEIN-RELATED"/>
    <property type="match status" value="1"/>
</dbReference>
<dbReference type="SUPFAM" id="SSF144000">
    <property type="entry name" value="Oxysterol-binding protein-like"/>
    <property type="match status" value="1"/>
</dbReference>
<dbReference type="GO" id="GO:0016020">
    <property type="term" value="C:membrane"/>
    <property type="evidence" value="ECO:0007669"/>
    <property type="project" value="TreeGrafter"/>
</dbReference>
<dbReference type="InterPro" id="IPR000648">
    <property type="entry name" value="Oxysterol-bd"/>
</dbReference>
<dbReference type="AlphaFoldDB" id="A0AAD7RJW4"/>
<feature type="compositionally biased region" description="Basic and acidic residues" evidence="7">
    <location>
        <begin position="468"/>
        <end position="480"/>
    </location>
</feature>
<sequence length="509" mass="57723">MHRSKEQGLKEKAWRQFDPVDEMAWDTEGLPWPDLTVQFDPIAQTSAWFVIETFEPAADPPRRRTDRLCGQRDGAKLSCVLTARGTLSFSFLITHSVVPAQCCGRLLVMRSSWTESKPVSGPESSVPSLESVDPSEEVTDSEDSEEEELGVMEEQRSVILHLLSQLKLGMDLTRVVLPTFILERRSLLEMYSNFLAHPDLFVSITAAGTAEERIVRFLEYYLTAFHEGRKGALAKKPYNPILGETFLCSWEVPRDPPPRPRPRPRPGPHRLRFVAEQLSHHPPVSGFYCECRDRRMCVNAHVWTKSKFMGMSIGVSMVGEGVLCLLEHGEEYVFTLPCAYARSILTVPWVELGGKVSISCAKTGYSSTITFHTKPFYGGKVHRVTAEVKHNPTNTIVCKAQGEWNGTLEFTYSSGETKVIDTSKLPIIKKQIRPMERQGLMESRLMMSRVTEALKEGSVDVATEHKHVLEEQQRSEERKRAASNTPWKPKHFIKEGDGWVYHNPLWKTH</sequence>
<feature type="compositionally biased region" description="Polar residues" evidence="7">
    <location>
        <begin position="115"/>
        <end position="128"/>
    </location>
</feature>
<organism evidence="8 9">
    <name type="scientific">Aldrovandia affinis</name>
    <dbReference type="NCBI Taxonomy" id="143900"/>
    <lineage>
        <taxon>Eukaryota</taxon>
        <taxon>Metazoa</taxon>
        <taxon>Chordata</taxon>
        <taxon>Craniata</taxon>
        <taxon>Vertebrata</taxon>
        <taxon>Euteleostomi</taxon>
        <taxon>Actinopterygii</taxon>
        <taxon>Neopterygii</taxon>
        <taxon>Teleostei</taxon>
        <taxon>Notacanthiformes</taxon>
        <taxon>Halosauridae</taxon>
        <taxon>Aldrovandia</taxon>
    </lineage>
</organism>
<keyword evidence="3 6" id="KW-0445">Lipid transport</keyword>
<dbReference type="FunFam" id="1.10.287.2720:FF:000001">
    <property type="entry name" value="Oxysterol-binding OBPalpha"/>
    <property type="match status" value="1"/>
</dbReference>
<dbReference type="EMBL" id="JAINUG010000244">
    <property type="protein sequence ID" value="KAJ8385673.1"/>
    <property type="molecule type" value="Genomic_DNA"/>
</dbReference>
<reference evidence="8" key="1">
    <citation type="journal article" date="2023" name="Science">
        <title>Genome structures resolve the early diversification of teleost fishes.</title>
        <authorList>
            <person name="Parey E."/>
            <person name="Louis A."/>
            <person name="Montfort J."/>
            <person name="Bouchez O."/>
            <person name="Roques C."/>
            <person name="Iampietro C."/>
            <person name="Lluch J."/>
            <person name="Castinel A."/>
            <person name="Donnadieu C."/>
            <person name="Desvignes T."/>
            <person name="Floi Bucao C."/>
            <person name="Jouanno E."/>
            <person name="Wen M."/>
            <person name="Mejri S."/>
            <person name="Dirks R."/>
            <person name="Jansen H."/>
            <person name="Henkel C."/>
            <person name="Chen W.J."/>
            <person name="Zahm M."/>
            <person name="Cabau C."/>
            <person name="Klopp C."/>
            <person name="Thompson A.W."/>
            <person name="Robinson-Rechavi M."/>
            <person name="Braasch I."/>
            <person name="Lecointre G."/>
            <person name="Bobe J."/>
            <person name="Postlethwait J.H."/>
            <person name="Berthelot C."/>
            <person name="Roest Crollius H."/>
            <person name="Guiguen Y."/>
        </authorList>
    </citation>
    <scope>NUCLEOTIDE SEQUENCE</scope>
    <source>
        <strain evidence="8">NC1722</strain>
    </source>
</reference>
<evidence type="ECO:0000313" key="9">
    <source>
        <dbReference type="Proteomes" id="UP001221898"/>
    </source>
</evidence>